<dbReference type="GeneTree" id="ENSGT01120000271815"/>
<dbReference type="PRINTS" id="PR02045">
    <property type="entry name" value="F138DOMAIN"/>
</dbReference>
<accession>A0A7N9D1H3</accession>
<keyword evidence="2" id="KW-1185">Reference proteome</keyword>
<organism evidence="1 2">
    <name type="scientific">Macaca fascicularis</name>
    <name type="common">Crab-eating macaque</name>
    <name type="synonym">Cynomolgus monkey</name>
    <dbReference type="NCBI Taxonomy" id="9541"/>
    <lineage>
        <taxon>Eukaryota</taxon>
        <taxon>Metazoa</taxon>
        <taxon>Chordata</taxon>
        <taxon>Craniata</taxon>
        <taxon>Vertebrata</taxon>
        <taxon>Euteleostomi</taxon>
        <taxon>Mammalia</taxon>
        <taxon>Eutheria</taxon>
        <taxon>Euarchontoglires</taxon>
        <taxon>Primates</taxon>
        <taxon>Haplorrhini</taxon>
        <taxon>Catarrhini</taxon>
        <taxon>Cercopithecidae</taxon>
        <taxon>Cercopithecinae</taxon>
        <taxon>Macaca</taxon>
    </lineage>
</organism>
<name>A0A7N9D1H3_MACFA</name>
<evidence type="ECO:0000313" key="1">
    <source>
        <dbReference type="Ensembl" id="ENSMFAP00000057177.1"/>
    </source>
</evidence>
<dbReference type="AlphaFoldDB" id="A0A7N9D1H3"/>
<reference evidence="1" key="3">
    <citation type="submission" date="2025-09" db="UniProtKB">
        <authorList>
            <consortium name="Ensembl"/>
        </authorList>
    </citation>
    <scope>IDENTIFICATION</scope>
</reference>
<reference evidence="1 2" key="1">
    <citation type="submission" date="2013-03" db="EMBL/GenBank/DDBJ databases">
        <authorList>
            <person name="Warren W."/>
            <person name="Wilson R.K."/>
        </authorList>
    </citation>
    <scope>NUCLEOTIDE SEQUENCE</scope>
</reference>
<evidence type="ECO:0000313" key="2">
    <source>
        <dbReference type="Proteomes" id="UP000233100"/>
    </source>
</evidence>
<sequence length="127" mass="13691">GWGHQGKSYGTFFPQESVLLSLRLYCSGGIIAHCSLDLQGSGDPPPLASQGAGTTGVCHHTRLIIFFVETGSHYAAQAGLELLGSRVLPALASQTAKITGVRYRTWPILDFISFSWCLSSFTTSRWA</sequence>
<dbReference type="PANTHER" id="PTHR12138">
    <property type="entry name" value="PRIMATE-EXPANDED PROTEIN FAMILY"/>
    <property type="match status" value="1"/>
</dbReference>
<dbReference type="Ensembl" id="ENSMFAT00000080627.1">
    <property type="protein sequence ID" value="ENSMFAP00000057177.1"/>
    <property type="gene ID" value="ENSMFAG00000061702.1"/>
</dbReference>
<dbReference type="Proteomes" id="UP000233100">
    <property type="component" value="Chromosome 15"/>
</dbReference>
<reference evidence="1" key="2">
    <citation type="submission" date="2025-08" db="UniProtKB">
        <authorList>
            <consortium name="Ensembl"/>
        </authorList>
    </citation>
    <scope>IDENTIFICATION</scope>
</reference>
<proteinExistence type="predicted"/>
<protein>
    <submittedName>
        <fullName evidence="1">Uncharacterized protein</fullName>
    </submittedName>
</protein>
<dbReference type="PANTHER" id="PTHR12138:SF162">
    <property type="entry name" value="CHROMOSOME UNDETERMINED SCAFFOLD_275, WHOLE GENOME SHOTGUN SEQUENCE"/>
    <property type="match status" value="1"/>
</dbReference>